<feature type="chain" id="PRO_5039101881" description="Transcobalamin-like C-terminal domain-containing protein" evidence="1">
    <location>
        <begin position="20"/>
        <end position="165"/>
    </location>
</feature>
<evidence type="ECO:0000313" key="4">
    <source>
        <dbReference type="Proteomes" id="UP000681035"/>
    </source>
</evidence>
<dbReference type="PROSITE" id="PS51257">
    <property type="entry name" value="PROKAR_LIPOPROTEIN"/>
    <property type="match status" value="1"/>
</dbReference>
<evidence type="ECO:0000259" key="2">
    <source>
        <dbReference type="Pfam" id="PF14478"/>
    </source>
</evidence>
<accession>A0A810Q2A9</accession>
<keyword evidence="1" id="KW-0732">Signal</keyword>
<gene>
    <name evidence="3" type="ORF">MM50RIKEN_01150</name>
</gene>
<dbReference type="AlphaFoldDB" id="A0A810Q2A9"/>
<sequence length="165" mass="18176">MKKRIFAALSAMLMLLALAGCGAKQVDYDATCTISISCATILDNMDACDPDKREQVPQDGVILAPVEVGFQTGENVFDVLQRVCRENRIQMESKWTPLYESAYIQGIHNLYEFDVGSGSGWMYSVNDWYPNYGCSRYTVQPGDVICWVYTCDLGQDVGGGAAVGE</sequence>
<dbReference type="InterPro" id="IPR027954">
    <property type="entry name" value="Transcobalamin-like_C"/>
</dbReference>
<evidence type="ECO:0000256" key="1">
    <source>
        <dbReference type="SAM" id="SignalP"/>
    </source>
</evidence>
<proteinExistence type="predicted"/>
<feature type="signal peptide" evidence="1">
    <location>
        <begin position="1"/>
        <end position="19"/>
    </location>
</feature>
<evidence type="ECO:0000313" key="3">
    <source>
        <dbReference type="EMBL" id="BCK80352.1"/>
    </source>
</evidence>
<organism evidence="3 4">
    <name type="scientific">Vescimonas coprocola</name>
    <dbReference type="NCBI Taxonomy" id="2714355"/>
    <lineage>
        <taxon>Bacteria</taxon>
        <taxon>Bacillati</taxon>
        <taxon>Bacillota</taxon>
        <taxon>Clostridia</taxon>
        <taxon>Eubacteriales</taxon>
        <taxon>Oscillospiraceae</taxon>
        <taxon>Vescimonas</taxon>
    </lineage>
</organism>
<dbReference type="Proteomes" id="UP000681035">
    <property type="component" value="Chromosome"/>
</dbReference>
<dbReference type="Gene3D" id="2.170.130.30">
    <property type="match status" value="1"/>
</dbReference>
<dbReference type="Pfam" id="PF14478">
    <property type="entry name" value="DUF4430"/>
    <property type="match status" value="1"/>
</dbReference>
<dbReference type="KEGG" id="vcop:MM50RIKEN_01150"/>
<reference evidence="3" key="1">
    <citation type="submission" date="2020-09" db="EMBL/GenBank/DDBJ databases">
        <title>New species isolated from human feces.</title>
        <authorList>
            <person name="Kitahara M."/>
            <person name="Shigeno Y."/>
            <person name="Shime M."/>
            <person name="Matsumoto Y."/>
            <person name="Nakamura S."/>
            <person name="Motooka D."/>
            <person name="Fukuoka S."/>
            <person name="Nishikawa H."/>
            <person name="Benno Y."/>
        </authorList>
    </citation>
    <scope>NUCLEOTIDE SEQUENCE</scope>
    <source>
        <strain evidence="3">MM50</strain>
    </source>
</reference>
<dbReference type="EMBL" id="AP023418">
    <property type="protein sequence ID" value="BCK80352.1"/>
    <property type="molecule type" value="Genomic_DNA"/>
</dbReference>
<protein>
    <recommendedName>
        <fullName evidence="2">Transcobalamin-like C-terminal domain-containing protein</fullName>
    </recommendedName>
</protein>
<feature type="domain" description="Transcobalamin-like C-terminal" evidence="2">
    <location>
        <begin position="73"/>
        <end position="150"/>
    </location>
</feature>
<keyword evidence="4" id="KW-1185">Reference proteome</keyword>
<dbReference type="RefSeq" id="WP_407701750.1">
    <property type="nucleotide sequence ID" value="NZ_AP023418.1"/>
</dbReference>
<name>A0A810Q2A9_9FIRM</name>